<keyword evidence="7" id="KW-1185">Reference proteome</keyword>
<name>A0ABS8H6D6_9SPHN</name>
<dbReference type="InterPro" id="IPR036388">
    <property type="entry name" value="WH-like_DNA-bd_sf"/>
</dbReference>
<sequence>MTTPLDQMTNPAQSVLQGQRLRDELIQSSRHSPLATIVTDARAENVIIAANEAFERLSGYAESDVIGQNCRLLSGVATCPTSRALLRQAIEAGRPAFVTLVNYRKDGHAFHNAVMIAPVYDEGGLLSFFIGTQLKVDGELKDVGTAKAKLAVLTPQQLKVLAHMARGMRHAEIAKNLCLSIKTIKMHRGALVHRLGVQTSTEAIRIAVEAGL</sequence>
<reference evidence="6 7" key="1">
    <citation type="submission" date="2021-10" db="EMBL/GenBank/DDBJ databases">
        <title>The diversity and Nitrogen Metabolism of Culturable Nitrate-Utilizing Bacteria Within the Oxygen Minimum Zone of the Changjiang (Yangtze River)Estuary.</title>
        <authorList>
            <person name="Zhang D."/>
            <person name="Zheng J."/>
            <person name="Liu S."/>
            <person name="He W."/>
        </authorList>
    </citation>
    <scope>NUCLEOTIDE SEQUENCE [LARGE SCALE GENOMIC DNA]</scope>
    <source>
        <strain evidence="6 7">FXH275-2</strain>
    </source>
</reference>
<dbReference type="Proteomes" id="UP001198830">
    <property type="component" value="Unassembled WGS sequence"/>
</dbReference>
<dbReference type="CDD" id="cd00130">
    <property type="entry name" value="PAS"/>
    <property type="match status" value="1"/>
</dbReference>
<dbReference type="NCBIfam" id="TIGR00229">
    <property type="entry name" value="sensory_box"/>
    <property type="match status" value="1"/>
</dbReference>
<dbReference type="InterPro" id="IPR016032">
    <property type="entry name" value="Sig_transdc_resp-reg_C-effctor"/>
</dbReference>
<dbReference type="SMART" id="SM00421">
    <property type="entry name" value="HTH_LUXR"/>
    <property type="match status" value="1"/>
</dbReference>
<feature type="domain" description="HTH luxR-type" evidence="4">
    <location>
        <begin position="146"/>
        <end position="211"/>
    </location>
</feature>
<dbReference type="InterPro" id="IPR000014">
    <property type="entry name" value="PAS"/>
</dbReference>
<dbReference type="PROSITE" id="PS50043">
    <property type="entry name" value="HTH_LUXR_2"/>
    <property type="match status" value="1"/>
</dbReference>
<evidence type="ECO:0000259" key="5">
    <source>
        <dbReference type="PROSITE" id="PS50112"/>
    </source>
</evidence>
<protein>
    <submittedName>
        <fullName evidence="6">PAS domain-containing protein</fullName>
    </submittedName>
</protein>
<dbReference type="Pfam" id="PF00196">
    <property type="entry name" value="GerE"/>
    <property type="match status" value="1"/>
</dbReference>
<evidence type="ECO:0000256" key="2">
    <source>
        <dbReference type="ARBA" id="ARBA00022643"/>
    </source>
</evidence>
<dbReference type="Gene3D" id="1.10.10.10">
    <property type="entry name" value="Winged helix-like DNA-binding domain superfamily/Winged helix DNA-binding domain"/>
    <property type="match status" value="1"/>
</dbReference>
<proteinExistence type="predicted"/>
<dbReference type="InterPro" id="IPR035965">
    <property type="entry name" value="PAS-like_dom_sf"/>
</dbReference>
<evidence type="ECO:0000313" key="6">
    <source>
        <dbReference type="EMBL" id="MCC4234121.1"/>
    </source>
</evidence>
<dbReference type="Gene3D" id="3.30.450.20">
    <property type="entry name" value="PAS domain"/>
    <property type="match status" value="1"/>
</dbReference>
<keyword evidence="1" id="KW-0285">Flavoprotein</keyword>
<dbReference type="InterPro" id="IPR000792">
    <property type="entry name" value="Tscrpt_reg_LuxR_C"/>
</dbReference>
<dbReference type="PANTHER" id="PTHR47429">
    <property type="entry name" value="PROTEIN TWIN LOV 1"/>
    <property type="match status" value="1"/>
</dbReference>
<dbReference type="Pfam" id="PF13426">
    <property type="entry name" value="PAS_9"/>
    <property type="match status" value="1"/>
</dbReference>
<evidence type="ECO:0000259" key="4">
    <source>
        <dbReference type="PROSITE" id="PS50043"/>
    </source>
</evidence>
<keyword evidence="2" id="KW-0288">FMN</keyword>
<dbReference type="PRINTS" id="PR00038">
    <property type="entry name" value="HTHLUXR"/>
</dbReference>
<dbReference type="EMBL" id="JAJGNP010000015">
    <property type="protein sequence ID" value="MCC4234121.1"/>
    <property type="molecule type" value="Genomic_DNA"/>
</dbReference>
<dbReference type="RefSeq" id="WP_156784259.1">
    <property type="nucleotide sequence ID" value="NZ_JAJGNP010000015.1"/>
</dbReference>
<evidence type="ECO:0000313" key="7">
    <source>
        <dbReference type="Proteomes" id="UP001198830"/>
    </source>
</evidence>
<keyword evidence="3" id="KW-0157">Chromophore</keyword>
<accession>A0ABS8H6D6</accession>
<dbReference type="PANTHER" id="PTHR47429:SF2">
    <property type="entry name" value="PROTEIN TWIN LOV 1"/>
    <property type="match status" value="1"/>
</dbReference>
<dbReference type="PROSITE" id="PS50112">
    <property type="entry name" value="PAS"/>
    <property type="match status" value="1"/>
</dbReference>
<gene>
    <name evidence="6" type="ORF">LL253_15695</name>
</gene>
<feature type="domain" description="PAS" evidence="5">
    <location>
        <begin position="37"/>
        <end position="69"/>
    </location>
</feature>
<organism evidence="6 7">
    <name type="scientific">Sphingobium soli</name>
    <dbReference type="NCBI Taxonomy" id="1591116"/>
    <lineage>
        <taxon>Bacteria</taxon>
        <taxon>Pseudomonadati</taxon>
        <taxon>Pseudomonadota</taxon>
        <taxon>Alphaproteobacteria</taxon>
        <taxon>Sphingomonadales</taxon>
        <taxon>Sphingomonadaceae</taxon>
        <taxon>Sphingobium</taxon>
    </lineage>
</organism>
<dbReference type="CDD" id="cd06170">
    <property type="entry name" value="LuxR_C_like"/>
    <property type="match status" value="1"/>
</dbReference>
<dbReference type="SUPFAM" id="SSF46894">
    <property type="entry name" value="C-terminal effector domain of the bipartite response regulators"/>
    <property type="match status" value="1"/>
</dbReference>
<dbReference type="SUPFAM" id="SSF55785">
    <property type="entry name" value="PYP-like sensor domain (PAS domain)"/>
    <property type="match status" value="1"/>
</dbReference>
<evidence type="ECO:0000256" key="3">
    <source>
        <dbReference type="ARBA" id="ARBA00022991"/>
    </source>
</evidence>
<comment type="caution">
    <text evidence="6">The sequence shown here is derived from an EMBL/GenBank/DDBJ whole genome shotgun (WGS) entry which is preliminary data.</text>
</comment>
<evidence type="ECO:0000256" key="1">
    <source>
        <dbReference type="ARBA" id="ARBA00022630"/>
    </source>
</evidence>